<dbReference type="PANTHER" id="PTHR11061">
    <property type="entry name" value="RNA M5U METHYLTRANSFERASE"/>
    <property type="match status" value="1"/>
</dbReference>
<dbReference type="Gene3D" id="2.40.50.140">
    <property type="entry name" value="Nucleic acid-binding proteins"/>
    <property type="match status" value="1"/>
</dbReference>
<evidence type="ECO:0000256" key="2">
    <source>
        <dbReference type="ARBA" id="ARBA00022552"/>
    </source>
</evidence>
<evidence type="ECO:0000256" key="11">
    <source>
        <dbReference type="PROSITE-ProRule" id="PRU10015"/>
    </source>
</evidence>
<evidence type="ECO:0000256" key="1">
    <source>
        <dbReference type="ARBA" id="ARBA00022485"/>
    </source>
</evidence>
<dbReference type="PROSITE" id="PS50926">
    <property type="entry name" value="TRAM"/>
    <property type="match status" value="1"/>
</dbReference>
<keyword evidence="7 9" id="KW-0408">Iron</keyword>
<dbReference type="NCBIfam" id="NF009639">
    <property type="entry name" value="PRK13168.1"/>
    <property type="match status" value="1"/>
</dbReference>
<evidence type="ECO:0000256" key="8">
    <source>
        <dbReference type="ARBA" id="ARBA00023014"/>
    </source>
</evidence>
<feature type="binding site" evidence="9 10">
    <location>
        <position position="305"/>
    </location>
    <ligand>
        <name>S-adenosyl-L-methionine</name>
        <dbReference type="ChEBI" id="CHEBI:59789"/>
    </ligand>
</feature>
<comment type="catalytic activity">
    <reaction evidence="9">
        <text>uridine(1939) in 23S rRNA + S-adenosyl-L-methionine = 5-methyluridine(1939) in 23S rRNA + S-adenosyl-L-homocysteine + H(+)</text>
        <dbReference type="Rhea" id="RHEA:42908"/>
        <dbReference type="Rhea" id="RHEA-COMP:10278"/>
        <dbReference type="Rhea" id="RHEA-COMP:10279"/>
        <dbReference type="ChEBI" id="CHEBI:15378"/>
        <dbReference type="ChEBI" id="CHEBI:57856"/>
        <dbReference type="ChEBI" id="CHEBI:59789"/>
        <dbReference type="ChEBI" id="CHEBI:65315"/>
        <dbReference type="ChEBI" id="CHEBI:74447"/>
        <dbReference type="EC" id="2.1.1.190"/>
    </reaction>
</comment>
<keyword evidence="5 9" id="KW-0949">S-adenosyl-L-methionine</keyword>
<keyword evidence="4 9" id="KW-0808">Transferase</keyword>
<evidence type="ECO:0000256" key="5">
    <source>
        <dbReference type="ARBA" id="ARBA00022691"/>
    </source>
</evidence>
<feature type="binding site" evidence="9 10">
    <location>
        <position position="326"/>
    </location>
    <ligand>
        <name>S-adenosyl-L-methionine</name>
        <dbReference type="ChEBI" id="CHEBI:59789"/>
    </ligand>
</feature>
<feature type="domain" description="TRAM" evidence="12">
    <location>
        <begin position="1"/>
        <end position="62"/>
    </location>
</feature>
<dbReference type="GO" id="GO:0070041">
    <property type="term" value="F:rRNA (uridine-C5-)-methyltransferase activity"/>
    <property type="evidence" value="ECO:0007669"/>
    <property type="project" value="UniProtKB-UniRule"/>
</dbReference>
<keyword evidence="3 9" id="KW-0489">Methyltransferase</keyword>
<organism evidence="13 14">
    <name type="scientific">Neisseria arctica</name>
    <dbReference type="NCBI Taxonomy" id="1470200"/>
    <lineage>
        <taxon>Bacteria</taxon>
        <taxon>Pseudomonadati</taxon>
        <taxon>Pseudomonadota</taxon>
        <taxon>Betaproteobacteria</taxon>
        <taxon>Neisseriales</taxon>
        <taxon>Neisseriaceae</taxon>
        <taxon>Neisseria</taxon>
    </lineage>
</organism>
<dbReference type="GO" id="GO:0051539">
    <property type="term" value="F:4 iron, 4 sulfur cluster binding"/>
    <property type="evidence" value="ECO:0007669"/>
    <property type="project" value="UniProtKB-KW"/>
</dbReference>
<name>A0A0J0YS42_9NEIS</name>
<feature type="binding site" evidence="9">
    <location>
        <position position="310"/>
    </location>
    <ligand>
        <name>S-adenosyl-L-methionine</name>
        <dbReference type="ChEBI" id="CHEBI:59789"/>
    </ligand>
</feature>
<comment type="function">
    <text evidence="9">Catalyzes the formation of 5-methyl-uridine at position 1939 (m5U1939) in 23S rRNA.</text>
</comment>
<dbReference type="EMBL" id="JTDO01000007">
    <property type="protein sequence ID" value="KLT72922.1"/>
    <property type="molecule type" value="Genomic_DNA"/>
</dbReference>
<accession>A0A0J0YS42</accession>
<evidence type="ECO:0000256" key="4">
    <source>
        <dbReference type="ARBA" id="ARBA00022679"/>
    </source>
</evidence>
<feature type="binding site" evidence="9">
    <location>
        <position position="81"/>
    </location>
    <ligand>
        <name>[4Fe-4S] cluster</name>
        <dbReference type="ChEBI" id="CHEBI:49883"/>
    </ligand>
</feature>
<dbReference type="Proteomes" id="UP000036027">
    <property type="component" value="Unassembled WGS sequence"/>
</dbReference>
<evidence type="ECO:0000313" key="13">
    <source>
        <dbReference type="EMBL" id="KLT72922.1"/>
    </source>
</evidence>
<protein>
    <recommendedName>
        <fullName evidence="9">23S rRNA (uracil(1939)-C(5))-methyltransferase RlmD</fullName>
        <ecNumber evidence="9">2.1.1.190</ecNumber>
    </recommendedName>
    <alternativeName>
        <fullName evidence="9">23S rRNA(m5U1939)-methyltransferase</fullName>
    </alternativeName>
</protein>
<dbReference type="InterPro" id="IPR012340">
    <property type="entry name" value="NA-bd_OB-fold"/>
</dbReference>
<feature type="binding site" evidence="9">
    <location>
        <position position="75"/>
    </location>
    <ligand>
        <name>[4Fe-4S] cluster</name>
        <dbReference type="ChEBI" id="CHEBI:49883"/>
    </ligand>
</feature>
<evidence type="ECO:0000256" key="9">
    <source>
        <dbReference type="HAMAP-Rule" id="MF_01010"/>
    </source>
</evidence>
<dbReference type="GO" id="GO:0003723">
    <property type="term" value="F:RNA binding"/>
    <property type="evidence" value="ECO:0007669"/>
    <property type="project" value="InterPro"/>
</dbReference>
<dbReference type="EC" id="2.1.1.190" evidence="9"/>
<keyword evidence="1 9" id="KW-0004">4Fe-4S</keyword>
<dbReference type="Pfam" id="PF05958">
    <property type="entry name" value="tRNA_U5-meth_tr"/>
    <property type="match status" value="1"/>
</dbReference>
<feature type="binding site" evidence="9 10">
    <location>
        <position position="375"/>
    </location>
    <ligand>
        <name>S-adenosyl-L-methionine</name>
        <dbReference type="ChEBI" id="CHEBI:59789"/>
    </ligand>
</feature>
<dbReference type="PROSITE" id="PS51687">
    <property type="entry name" value="SAM_MT_RNA_M5U"/>
    <property type="match status" value="1"/>
</dbReference>
<dbReference type="OrthoDB" id="9804590at2"/>
<dbReference type="Pfam" id="PF01938">
    <property type="entry name" value="TRAM"/>
    <property type="match status" value="1"/>
</dbReference>
<dbReference type="Gene3D" id="3.40.50.150">
    <property type="entry name" value="Vaccinia Virus protein VP39"/>
    <property type="match status" value="1"/>
</dbReference>
<feature type="active site" evidence="11">
    <location>
        <position position="402"/>
    </location>
</feature>
<dbReference type="PROSITE" id="PS01230">
    <property type="entry name" value="TRMA_1"/>
    <property type="match status" value="1"/>
</dbReference>
<dbReference type="Gene3D" id="2.40.50.1070">
    <property type="match status" value="1"/>
</dbReference>
<feature type="active site" description="Nucleophile" evidence="9 10">
    <location>
        <position position="402"/>
    </location>
</feature>
<feature type="binding site" evidence="9">
    <location>
        <position position="84"/>
    </location>
    <ligand>
        <name>[4Fe-4S] cluster</name>
        <dbReference type="ChEBI" id="CHEBI:49883"/>
    </ligand>
</feature>
<dbReference type="InterPro" id="IPR001566">
    <property type="entry name" value="23S_rRNA_MeTrfase_RlmD"/>
</dbReference>
<comment type="caution">
    <text evidence="13">The sequence shown here is derived from an EMBL/GenBank/DDBJ whole genome shotgun (WGS) entry which is preliminary data.</text>
</comment>
<dbReference type="RefSeq" id="WP_047760894.1">
    <property type="nucleotide sequence ID" value="NZ_CP091510.1"/>
</dbReference>
<evidence type="ECO:0000256" key="7">
    <source>
        <dbReference type="ARBA" id="ARBA00023004"/>
    </source>
</evidence>
<dbReference type="STRING" id="1470200.PL75_05340"/>
<sequence>MEQSSTDCALQVAHVHALDYEGRGVAKVGGKAVFIEGALPHEVVAFHVVRSKKQFDEARVVKVLKAAPARVVPQCRHFDTCGGCVLQHADFNAQVAYKQRLLEDQLWRLGKVRPKKLLPPIYGQSWHYRHRGRLSVGLDDEGKVILGFKARRSHQIVNIDGCLVLPKHISEALPVLQALLQNWMSYGVQTEGVGFSVGEGVNIFTIYSLREPIRALLENLEQWLNKLPETGYPWQFRIRIKGREGEICYPENAPSLSYGLPDFGVVMPYDPENFTQVNPVMNALMVSRAITLLDPRPGERIADLFCGMGNFTLPIAASGVEVVGIEGLDCLVRQARYNAKINGFLSNIKFYTEDLFKTNAASLAGWGYFDKILLDPPRSGAQAVVSALCKPYLPRRIVYVSCNPSTLARDAGILVAKGYRFEAAGVMNMFSQTAHIEAVALFEYEAI</sequence>
<feature type="binding site" evidence="9 10">
    <location>
        <position position="276"/>
    </location>
    <ligand>
        <name>S-adenosyl-L-methionine</name>
        <dbReference type="ChEBI" id="CHEBI:59789"/>
    </ligand>
</feature>
<feature type="binding site" evidence="9">
    <location>
        <position position="354"/>
    </location>
    <ligand>
        <name>S-adenosyl-L-methionine</name>
        <dbReference type="ChEBI" id="CHEBI:59789"/>
    </ligand>
</feature>
<evidence type="ECO:0000256" key="6">
    <source>
        <dbReference type="ARBA" id="ARBA00022723"/>
    </source>
</evidence>
<gene>
    <name evidence="9" type="primary">rlmD</name>
    <name evidence="13" type="ORF">PL75_05340</name>
</gene>
<evidence type="ECO:0000259" key="12">
    <source>
        <dbReference type="PROSITE" id="PS50926"/>
    </source>
</evidence>
<keyword evidence="8 9" id="KW-0411">Iron-sulfur</keyword>
<feature type="binding site" evidence="9">
    <location>
        <position position="162"/>
    </location>
    <ligand>
        <name>[4Fe-4S] cluster</name>
        <dbReference type="ChEBI" id="CHEBI:49883"/>
    </ligand>
</feature>
<evidence type="ECO:0000256" key="3">
    <source>
        <dbReference type="ARBA" id="ARBA00022603"/>
    </source>
</evidence>
<keyword evidence="14" id="KW-1185">Reference proteome</keyword>
<dbReference type="HAMAP" id="MF_01010">
    <property type="entry name" value="23SrRNA_methyltr_RlmD"/>
    <property type="match status" value="1"/>
</dbReference>
<dbReference type="GO" id="GO:0005506">
    <property type="term" value="F:iron ion binding"/>
    <property type="evidence" value="ECO:0007669"/>
    <property type="project" value="UniProtKB-UniRule"/>
</dbReference>
<dbReference type="SUPFAM" id="SSF50249">
    <property type="entry name" value="Nucleic acid-binding proteins"/>
    <property type="match status" value="1"/>
</dbReference>
<dbReference type="CDD" id="cd02440">
    <property type="entry name" value="AdoMet_MTases"/>
    <property type="match status" value="1"/>
</dbReference>
<dbReference type="AlphaFoldDB" id="A0A0J0YS42"/>
<comment type="similarity">
    <text evidence="9">Belongs to the class I-like SAM-binding methyltransferase superfamily. RNA M5U methyltransferase family. RlmD subfamily.</text>
</comment>
<dbReference type="PANTHER" id="PTHR11061:SF49">
    <property type="entry name" value="23S RRNA (URACIL(1939)-C(5))-METHYLTRANSFERASE RLMD"/>
    <property type="match status" value="1"/>
</dbReference>
<dbReference type="PATRIC" id="fig|1470200.3.peg.2246"/>
<keyword evidence="2 9" id="KW-0698">rRNA processing</keyword>
<dbReference type="InterPro" id="IPR010280">
    <property type="entry name" value="U5_MeTrfase_fam"/>
</dbReference>
<dbReference type="InterPro" id="IPR030390">
    <property type="entry name" value="MeTrfase_TrmA_AS"/>
</dbReference>
<dbReference type="InterPro" id="IPR002792">
    <property type="entry name" value="TRAM_dom"/>
</dbReference>
<keyword evidence="6 9" id="KW-0479">Metal-binding</keyword>
<proteinExistence type="inferred from homology"/>
<dbReference type="FunFam" id="2.40.50.140:FF:000097">
    <property type="entry name" value="23S rRNA (uracil(1939)-C(5))-methyltransferase RlmD"/>
    <property type="match status" value="1"/>
</dbReference>
<dbReference type="SUPFAM" id="SSF53335">
    <property type="entry name" value="S-adenosyl-L-methionine-dependent methyltransferases"/>
    <property type="match status" value="1"/>
</dbReference>
<reference evidence="13 14" key="1">
    <citation type="submission" date="2014-11" db="EMBL/GenBank/DDBJ databases">
        <title>Genome of a novel goose pathogen.</title>
        <authorList>
            <person name="Hansen C.M."/>
            <person name="Hueffer K."/>
            <person name="Choi S.C."/>
        </authorList>
    </citation>
    <scope>NUCLEOTIDE SEQUENCE [LARGE SCALE GENOMIC DNA]</scope>
    <source>
        <strain evidence="13 14">KH1503</strain>
    </source>
</reference>
<dbReference type="InterPro" id="IPR029063">
    <property type="entry name" value="SAM-dependent_MTases_sf"/>
</dbReference>
<evidence type="ECO:0000313" key="14">
    <source>
        <dbReference type="Proteomes" id="UP000036027"/>
    </source>
</evidence>
<dbReference type="GO" id="GO:0070475">
    <property type="term" value="P:rRNA base methylation"/>
    <property type="evidence" value="ECO:0007669"/>
    <property type="project" value="TreeGrafter"/>
</dbReference>
<evidence type="ECO:0000256" key="10">
    <source>
        <dbReference type="PROSITE-ProRule" id="PRU01024"/>
    </source>
</evidence>